<keyword evidence="2" id="KW-1185">Reference proteome</keyword>
<proteinExistence type="predicted"/>
<name>A0AAD9VCJ1_ACRCE</name>
<accession>A0AAD9VCJ1</accession>
<evidence type="ECO:0008006" key="3">
    <source>
        <dbReference type="Google" id="ProtNLM"/>
    </source>
</evidence>
<dbReference type="CDD" id="cd16448">
    <property type="entry name" value="RING-H2"/>
    <property type="match status" value="1"/>
</dbReference>
<comment type="caution">
    <text evidence="1">The sequence shown here is derived from an EMBL/GenBank/DDBJ whole genome shotgun (WGS) entry which is preliminary data.</text>
</comment>
<evidence type="ECO:0000313" key="2">
    <source>
        <dbReference type="Proteomes" id="UP001249851"/>
    </source>
</evidence>
<dbReference type="Proteomes" id="UP001249851">
    <property type="component" value="Unassembled WGS sequence"/>
</dbReference>
<reference evidence="1" key="1">
    <citation type="journal article" date="2023" name="G3 (Bethesda)">
        <title>Whole genome assembly and annotation of the endangered Caribbean coral Acropora cervicornis.</title>
        <authorList>
            <person name="Selwyn J.D."/>
            <person name="Vollmer S.V."/>
        </authorList>
    </citation>
    <scope>NUCLEOTIDE SEQUENCE</scope>
    <source>
        <strain evidence="1">K2</strain>
    </source>
</reference>
<reference evidence="1" key="2">
    <citation type="journal article" date="2023" name="Science">
        <title>Genomic signatures of disease resistance in endangered staghorn corals.</title>
        <authorList>
            <person name="Vollmer S.V."/>
            <person name="Selwyn J.D."/>
            <person name="Despard B.A."/>
            <person name="Roesel C.L."/>
        </authorList>
    </citation>
    <scope>NUCLEOTIDE SEQUENCE</scope>
    <source>
        <strain evidence="1">K2</strain>
    </source>
</reference>
<evidence type="ECO:0000313" key="1">
    <source>
        <dbReference type="EMBL" id="KAK2568940.1"/>
    </source>
</evidence>
<dbReference type="AlphaFoldDB" id="A0AAD9VCJ1"/>
<dbReference type="SUPFAM" id="SSF57850">
    <property type="entry name" value="RING/U-box"/>
    <property type="match status" value="1"/>
</dbReference>
<dbReference type="EMBL" id="JARQWQ010000011">
    <property type="protein sequence ID" value="KAK2568940.1"/>
    <property type="molecule type" value="Genomic_DNA"/>
</dbReference>
<sequence length="383" mass="43179">MYSNILWQKISSAVLALGSGCGDVISRLKTECMDPAAEADYQQLLSDWKKDDDVVKEMLERERTQDTLGEIEENQERTNIKLGEVKGYHGEIKPDQAKQCDLRACNISTQDKDWTLLHGCFHFFHNECLNGSTSCPLCKDFLKEKVKDLANQGNQSTCISQSATSARPDTVRVSVTKKLHLDVTEWLMPSYIWQSSVGGGLSGSNACTVTAVLAGQHYLEETLPIPKPLQDLNRVIPLYIVLMMKGNQIHQSFQLPAQQPNLEVDIRQVLQQHNNEQFQDLEIIEDLGFFSVQDLQDHRTQHHHQHPRFAAVLIVPPDKSMVLCFDHTTINLFESHRHGLQGGLIATSSFGNINNFIRYLAGMVMHDWGAQLQESNMAILGLK</sequence>
<protein>
    <recommendedName>
        <fullName evidence="3">RING-type domain-containing protein</fullName>
    </recommendedName>
</protein>
<gene>
    <name evidence="1" type="ORF">P5673_007015</name>
</gene>
<organism evidence="1 2">
    <name type="scientific">Acropora cervicornis</name>
    <name type="common">Staghorn coral</name>
    <dbReference type="NCBI Taxonomy" id="6130"/>
    <lineage>
        <taxon>Eukaryota</taxon>
        <taxon>Metazoa</taxon>
        <taxon>Cnidaria</taxon>
        <taxon>Anthozoa</taxon>
        <taxon>Hexacorallia</taxon>
        <taxon>Scleractinia</taxon>
        <taxon>Astrocoeniina</taxon>
        <taxon>Acroporidae</taxon>
        <taxon>Acropora</taxon>
    </lineage>
</organism>